<dbReference type="GO" id="GO:0003691">
    <property type="term" value="F:double-stranded telomeric DNA binding"/>
    <property type="evidence" value="ECO:0007669"/>
    <property type="project" value="TreeGrafter"/>
</dbReference>
<sequence>MARLLKLKVQGLRSVGHKTKDSLEIPFVHPLTIINGSIGTGKTTIIESLNSIATGAWPCGNLQNFIRYPETGKPTIEVSISLEFEDLNGCVCTSTKRMVATLMKGKLRCKSETLSLKIRMPNGQERKVSKKLLKVQREIIEHMGAPAVILDHVNFCHQDEHFWPLGEELKVVLDQVFQSSNFTRAIEKMEEAKQCFDQDLALLTEKQRKAESQLGTKTELQGDPESLQKFVNAEKAYKIICNECHIMNESAKNLQKYTKTLASSLIAIHSEKMAEINEIIDDLWRKVSKGLYIDSIRIGSKCVKTSSGDKSYSYSVLMTRGSIETEMRGNESSPSLGEKSLACLVIRIALAAVFGGARPIIALDEPTRDMDKTRSKLVAAMLNDLIVSRGVQVIIVTNDDRLLKKLVVANRPDFTFVLEKDQRGLSSIRSQLLDR</sequence>
<dbReference type="GO" id="GO:0051880">
    <property type="term" value="F:G-quadruplex DNA binding"/>
    <property type="evidence" value="ECO:0007669"/>
    <property type="project" value="TreeGrafter"/>
</dbReference>
<gene>
    <name evidence="11" type="ORF">CAUJ_LOCUS2927</name>
</gene>
<evidence type="ECO:0000256" key="7">
    <source>
        <dbReference type="ARBA" id="ARBA00022833"/>
    </source>
</evidence>
<evidence type="ECO:0000313" key="12">
    <source>
        <dbReference type="Proteomes" id="UP000835052"/>
    </source>
</evidence>
<evidence type="ECO:0000256" key="9">
    <source>
        <dbReference type="ARBA" id="ARBA00049360"/>
    </source>
</evidence>
<evidence type="ECO:0000259" key="10">
    <source>
        <dbReference type="Pfam" id="PF13476"/>
    </source>
</evidence>
<evidence type="ECO:0000256" key="4">
    <source>
        <dbReference type="ARBA" id="ARBA00009439"/>
    </source>
</evidence>
<organism evidence="11 12">
    <name type="scientific">Caenorhabditis auriculariae</name>
    <dbReference type="NCBI Taxonomy" id="2777116"/>
    <lineage>
        <taxon>Eukaryota</taxon>
        <taxon>Metazoa</taxon>
        <taxon>Ecdysozoa</taxon>
        <taxon>Nematoda</taxon>
        <taxon>Chromadorea</taxon>
        <taxon>Rhabditida</taxon>
        <taxon>Rhabditina</taxon>
        <taxon>Rhabditomorpha</taxon>
        <taxon>Rhabditoidea</taxon>
        <taxon>Rhabditidae</taxon>
        <taxon>Peloderinae</taxon>
        <taxon>Caenorhabditis</taxon>
    </lineage>
</organism>
<dbReference type="EMBL" id="CAJGYM010000005">
    <property type="protein sequence ID" value="CAD6187008.1"/>
    <property type="molecule type" value="Genomic_DNA"/>
</dbReference>
<dbReference type="GO" id="GO:0070192">
    <property type="term" value="P:chromosome organization involved in meiotic cell cycle"/>
    <property type="evidence" value="ECO:0007669"/>
    <property type="project" value="TreeGrafter"/>
</dbReference>
<dbReference type="GO" id="GO:0000794">
    <property type="term" value="C:condensed nuclear chromosome"/>
    <property type="evidence" value="ECO:0007669"/>
    <property type="project" value="TreeGrafter"/>
</dbReference>
<dbReference type="GO" id="GO:0007004">
    <property type="term" value="P:telomere maintenance via telomerase"/>
    <property type="evidence" value="ECO:0007669"/>
    <property type="project" value="TreeGrafter"/>
</dbReference>
<keyword evidence="12" id="KW-1185">Reference proteome</keyword>
<evidence type="ECO:0000256" key="6">
    <source>
        <dbReference type="ARBA" id="ARBA00022723"/>
    </source>
</evidence>
<keyword evidence="8" id="KW-0539">Nucleus</keyword>
<comment type="subcellular location">
    <subcellularLocation>
        <location evidence="3">Chromosome</location>
    </subcellularLocation>
    <subcellularLocation>
        <location evidence="2">Nucleus</location>
    </subcellularLocation>
</comment>
<dbReference type="GO" id="GO:0000722">
    <property type="term" value="P:telomere maintenance via recombination"/>
    <property type="evidence" value="ECO:0007669"/>
    <property type="project" value="TreeGrafter"/>
</dbReference>
<proteinExistence type="inferred from homology"/>
<dbReference type="OrthoDB" id="18797at2759"/>
<comment type="caution">
    <text evidence="11">The sequence shown here is derived from an EMBL/GenBank/DDBJ whole genome shotgun (WGS) entry which is preliminary data.</text>
</comment>
<comment type="similarity">
    <text evidence="4">Belongs to the SMC family. RAD50 subfamily.</text>
</comment>
<accession>A0A8S1GWB0</accession>
<dbReference type="GO" id="GO:0046872">
    <property type="term" value="F:metal ion binding"/>
    <property type="evidence" value="ECO:0007669"/>
    <property type="project" value="UniProtKB-KW"/>
</dbReference>
<keyword evidence="7" id="KW-0862">Zinc</keyword>
<keyword evidence="6" id="KW-0479">Metal-binding</keyword>
<comment type="catalytic activity">
    <reaction evidence="9">
        <text>ATP + H2O = ADP + phosphate + H(+)</text>
        <dbReference type="Rhea" id="RHEA:13065"/>
        <dbReference type="ChEBI" id="CHEBI:15377"/>
        <dbReference type="ChEBI" id="CHEBI:15378"/>
        <dbReference type="ChEBI" id="CHEBI:30616"/>
        <dbReference type="ChEBI" id="CHEBI:43474"/>
        <dbReference type="ChEBI" id="CHEBI:456216"/>
    </reaction>
</comment>
<dbReference type="Gene3D" id="3.40.50.300">
    <property type="entry name" value="P-loop containing nucleotide triphosphate hydrolases"/>
    <property type="match status" value="1"/>
</dbReference>
<evidence type="ECO:0000256" key="5">
    <source>
        <dbReference type="ARBA" id="ARBA00022454"/>
    </source>
</evidence>
<feature type="domain" description="Rad50/SbcC-type AAA" evidence="10">
    <location>
        <begin position="6"/>
        <end position="213"/>
    </location>
</feature>
<reference evidence="11" key="1">
    <citation type="submission" date="2020-10" db="EMBL/GenBank/DDBJ databases">
        <authorList>
            <person name="Kikuchi T."/>
        </authorList>
    </citation>
    <scope>NUCLEOTIDE SEQUENCE</scope>
    <source>
        <strain evidence="11">NKZ352</strain>
    </source>
</reference>
<dbReference type="Pfam" id="PF13476">
    <property type="entry name" value="AAA_23"/>
    <property type="match status" value="1"/>
</dbReference>
<dbReference type="GO" id="GO:0030870">
    <property type="term" value="C:Mre11 complex"/>
    <property type="evidence" value="ECO:0007669"/>
    <property type="project" value="TreeGrafter"/>
</dbReference>
<dbReference type="InterPro" id="IPR038729">
    <property type="entry name" value="Rad50/SbcC_AAA"/>
</dbReference>
<dbReference type="Proteomes" id="UP000835052">
    <property type="component" value="Unassembled WGS sequence"/>
</dbReference>
<evidence type="ECO:0000256" key="1">
    <source>
        <dbReference type="ARBA" id="ARBA00001947"/>
    </source>
</evidence>
<dbReference type="PANTHER" id="PTHR18867:SF12">
    <property type="entry name" value="DNA REPAIR PROTEIN RAD50"/>
    <property type="match status" value="1"/>
</dbReference>
<name>A0A8S1GWB0_9PELO</name>
<evidence type="ECO:0000256" key="8">
    <source>
        <dbReference type="ARBA" id="ARBA00023242"/>
    </source>
</evidence>
<dbReference type="InterPro" id="IPR027417">
    <property type="entry name" value="P-loop_NTPase"/>
</dbReference>
<dbReference type="GO" id="GO:0016887">
    <property type="term" value="F:ATP hydrolysis activity"/>
    <property type="evidence" value="ECO:0007669"/>
    <property type="project" value="InterPro"/>
</dbReference>
<dbReference type="AlphaFoldDB" id="A0A8S1GWB0"/>
<protein>
    <recommendedName>
        <fullName evidence="10">Rad50/SbcC-type AAA domain-containing protein</fullName>
    </recommendedName>
</protein>
<dbReference type="GO" id="GO:0043047">
    <property type="term" value="F:single-stranded telomeric DNA binding"/>
    <property type="evidence" value="ECO:0007669"/>
    <property type="project" value="TreeGrafter"/>
</dbReference>
<evidence type="ECO:0000313" key="11">
    <source>
        <dbReference type="EMBL" id="CAD6187008.1"/>
    </source>
</evidence>
<keyword evidence="5" id="KW-0158">Chromosome</keyword>
<evidence type="ECO:0000256" key="3">
    <source>
        <dbReference type="ARBA" id="ARBA00004286"/>
    </source>
</evidence>
<dbReference type="SUPFAM" id="SSF52540">
    <property type="entry name" value="P-loop containing nucleoside triphosphate hydrolases"/>
    <property type="match status" value="1"/>
</dbReference>
<comment type="cofactor">
    <cofactor evidence="1">
        <name>Zn(2+)</name>
        <dbReference type="ChEBI" id="CHEBI:29105"/>
    </cofactor>
</comment>
<evidence type="ECO:0000256" key="2">
    <source>
        <dbReference type="ARBA" id="ARBA00004123"/>
    </source>
</evidence>
<dbReference type="PANTHER" id="PTHR18867">
    <property type="entry name" value="RAD50"/>
    <property type="match status" value="1"/>
</dbReference>
<dbReference type="GO" id="GO:0006302">
    <property type="term" value="P:double-strand break repair"/>
    <property type="evidence" value="ECO:0007669"/>
    <property type="project" value="InterPro"/>
</dbReference>